<dbReference type="PANTHER" id="PTHR45566">
    <property type="entry name" value="HTH-TYPE TRANSCRIPTIONAL REGULATOR YHJB-RELATED"/>
    <property type="match status" value="1"/>
</dbReference>
<dbReference type="SUPFAM" id="SSF52172">
    <property type="entry name" value="CheY-like"/>
    <property type="match status" value="1"/>
</dbReference>
<protein>
    <submittedName>
        <fullName evidence="4">DNA-binding response regulator</fullName>
    </submittedName>
</protein>
<evidence type="ECO:0000259" key="3">
    <source>
        <dbReference type="PROSITE" id="PS50110"/>
    </source>
</evidence>
<dbReference type="GO" id="GO:0000160">
    <property type="term" value="P:phosphorelay signal transduction system"/>
    <property type="evidence" value="ECO:0007669"/>
    <property type="project" value="InterPro"/>
</dbReference>
<keyword evidence="5" id="KW-1185">Reference proteome</keyword>
<dbReference type="EMBL" id="BOPV01000001">
    <property type="protein sequence ID" value="GIL40842.1"/>
    <property type="molecule type" value="Genomic_DNA"/>
</dbReference>
<dbReference type="Pfam" id="PF00196">
    <property type="entry name" value="GerE"/>
    <property type="match status" value="1"/>
</dbReference>
<dbReference type="Proteomes" id="UP000681075">
    <property type="component" value="Unassembled WGS sequence"/>
</dbReference>
<organism evidence="4 5">
    <name type="scientific">Roseiterribacter gracilis</name>
    <dbReference type="NCBI Taxonomy" id="2812848"/>
    <lineage>
        <taxon>Bacteria</taxon>
        <taxon>Pseudomonadati</taxon>
        <taxon>Pseudomonadota</taxon>
        <taxon>Alphaproteobacteria</taxon>
        <taxon>Rhodospirillales</taxon>
        <taxon>Roseiterribacteraceae</taxon>
        <taxon>Roseiterribacter</taxon>
    </lineage>
</organism>
<evidence type="ECO:0000256" key="2">
    <source>
        <dbReference type="PROSITE-ProRule" id="PRU00169"/>
    </source>
</evidence>
<dbReference type="SMART" id="SM00448">
    <property type="entry name" value="REC"/>
    <property type="match status" value="1"/>
</dbReference>
<dbReference type="PANTHER" id="PTHR45566:SF1">
    <property type="entry name" value="HTH-TYPE TRANSCRIPTIONAL REGULATOR YHJB-RELATED"/>
    <property type="match status" value="1"/>
</dbReference>
<dbReference type="InterPro" id="IPR001789">
    <property type="entry name" value="Sig_transdc_resp-reg_receiver"/>
</dbReference>
<dbReference type="RefSeq" id="WP_420244061.1">
    <property type="nucleotide sequence ID" value="NZ_BOPV01000001.1"/>
</dbReference>
<name>A0A8S8XFS7_9PROT</name>
<dbReference type="SUPFAM" id="SSF46894">
    <property type="entry name" value="C-terminal effector domain of the bipartite response regulators"/>
    <property type="match status" value="1"/>
</dbReference>
<dbReference type="AlphaFoldDB" id="A0A8S8XFS7"/>
<keyword evidence="1 4" id="KW-0238">DNA-binding</keyword>
<dbReference type="InterPro" id="IPR051015">
    <property type="entry name" value="EvgA-like"/>
</dbReference>
<proteinExistence type="predicted"/>
<dbReference type="SMART" id="SM00421">
    <property type="entry name" value="HTH_LUXR"/>
    <property type="match status" value="1"/>
</dbReference>
<accession>A0A8S8XFS7</accession>
<evidence type="ECO:0000313" key="4">
    <source>
        <dbReference type="EMBL" id="GIL40842.1"/>
    </source>
</evidence>
<gene>
    <name evidence="4" type="ORF">TMPK1_30790</name>
</gene>
<dbReference type="InterPro" id="IPR011006">
    <property type="entry name" value="CheY-like_superfamily"/>
</dbReference>
<evidence type="ECO:0000256" key="1">
    <source>
        <dbReference type="ARBA" id="ARBA00023125"/>
    </source>
</evidence>
<dbReference type="GO" id="GO:0006355">
    <property type="term" value="P:regulation of DNA-templated transcription"/>
    <property type="evidence" value="ECO:0007669"/>
    <property type="project" value="InterPro"/>
</dbReference>
<dbReference type="Pfam" id="PF00072">
    <property type="entry name" value="Response_reg"/>
    <property type="match status" value="1"/>
</dbReference>
<dbReference type="InterPro" id="IPR000792">
    <property type="entry name" value="Tscrpt_reg_LuxR_C"/>
</dbReference>
<comment type="caution">
    <text evidence="4">The sequence shown here is derived from an EMBL/GenBank/DDBJ whole genome shotgun (WGS) entry which is preliminary data.</text>
</comment>
<dbReference type="InterPro" id="IPR016032">
    <property type="entry name" value="Sig_transdc_resp-reg_C-effctor"/>
</dbReference>
<sequence>MSVRFLLAEHLPVDRAMIRARLLELFDPGAIDEAFSLDDAVAYAGRSYDLVMIDPELPGMDFAGGLKRLQAAFAETPIALIAGVARAAQVRASLQLGVRGFFPKTLSPPAFAAAIRLLLAGGSYVPMAADAAERGAADAGADWLGMLEQGEYQLLALVARGLTNKEIARRLVWEETQVQSGLAVLFRKAGARTRSELAAQAALAGVV</sequence>
<dbReference type="GO" id="GO:0003677">
    <property type="term" value="F:DNA binding"/>
    <property type="evidence" value="ECO:0007669"/>
    <property type="project" value="UniProtKB-KW"/>
</dbReference>
<reference evidence="4" key="1">
    <citation type="submission" date="2021-02" db="EMBL/GenBank/DDBJ databases">
        <title>Genome sequence of Rhodospirillales sp. strain TMPK1 isolated from soil.</title>
        <authorList>
            <person name="Nakai R."/>
            <person name="Kusada H."/>
            <person name="Tamaki H."/>
        </authorList>
    </citation>
    <scope>NUCLEOTIDE SEQUENCE</scope>
    <source>
        <strain evidence="4">TMPK1</strain>
    </source>
</reference>
<dbReference type="PROSITE" id="PS50110">
    <property type="entry name" value="RESPONSE_REGULATORY"/>
    <property type="match status" value="1"/>
</dbReference>
<feature type="domain" description="Response regulatory" evidence="3">
    <location>
        <begin position="4"/>
        <end position="119"/>
    </location>
</feature>
<dbReference type="Gene3D" id="3.40.50.2300">
    <property type="match status" value="1"/>
</dbReference>
<evidence type="ECO:0000313" key="5">
    <source>
        <dbReference type="Proteomes" id="UP000681075"/>
    </source>
</evidence>
<keyword evidence="2" id="KW-0597">Phosphoprotein</keyword>
<feature type="modified residue" description="4-aspartylphosphate" evidence="2">
    <location>
        <position position="54"/>
    </location>
</feature>